<evidence type="ECO:0000256" key="1">
    <source>
        <dbReference type="ARBA" id="ARBA00022729"/>
    </source>
</evidence>
<organism evidence="2 3">
    <name type="scientific">Corynebacterium frankenforstense DSM 45800</name>
    <dbReference type="NCBI Taxonomy" id="1437875"/>
    <lineage>
        <taxon>Bacteria</taxon>
        <taxon>Bacillati</taxon>
        <taxon>Actinomycetota</taxon>
        <taxon>Actinomycetes</taxon>
        <taxon>Mycobacteriales</taxon>
        <taxon>Corynebacteriaceae</taxon>
        <taxon>Corynebacterium</taxon>
    </lineage>
</organism>
<gene>
    <name evidence="2" type="ORF">CFRA_10180</name>
</gene>
<dbReference type="AlphaFoldDB" id="A0A1L7CUJ9"/>
<evidence type="ECO:0000313" key="2">
    <source>
        <dbReference type="EMBL" id="APT89539.1"/>
    </source>
</evidence>
<dbReference type="Gene3D" id="3.40.50.1820">
    <property type="entry name" value="alpha/beta hydrolase"/>
    <property type="match status" value="1"/>
</dbReference>
<reference evidence="2 3" key="1">
    <citation type="submission" date="2014-08" db="EMBL/GenBank/DDBJ databases">
        <title>Complete genome sequence of Corynebacterium frankenforstense ST18(T) (=DSM 45800(T)), isolated from raw cow milk.</title>
        <authorList>
            <person name="Ruckert C."/>
            <person name="Albersmeier A."/>
            <person name="Winkler A."/>
            <person name="Lipski A."/>
            <person name="Kalinowski J."/>
        </authorList>
    </citation>
    <scope>NUCLEOTIDE SEQUENCE [LARGE SCALE GENOMIC DNA]</scope>
    <source>
        <strain evidence="2 3">ST18</strain>
    </source>
</reference>
<evidence type="ECO:0000313" key="3">
    <source>
        <dbReference type="Proteomes" id="UP000185434"/>
    </source>
</evidence>
<dbReference type="STRING" id="1437875.CFRA_10180"/>
<keyword evidence="1" id="KW-0732">Signal</keyword>
<name>A0A1L7CUJ9_9CORY</name>
<dbReference type="KEGG" id="cfk:CFRA_10180"/>
<sequence>MHLTHDGLDRRARVIVPEALGERPGLLIFFHGSRQSGNVMRNFTANTFDELACRLGCVLAYPDGVGRHFNDARRALPEQARRDDIDDVGFTRALIDLLVERHGADRDNVTGLGYSNGGQMVMRLLRDAPGLLHAAVVFAATWPAPGHELPGVELPGDLPSGAVADGQTDGARPVEAPGWVPTPCLFMHGTADPMAGYRGGAVGIDERSYRGHALSAPESAAKFAGLNGVGGDPEVSEPVPGVELERWGAAPGDAAHAVTELWTLLDAGHVIPSGTETAEMLGPDCDAVIAAEVVGDFLERLR</sequence>
<dbReference type="InterPro" id="IPR029058">
    <property type="entry name" value="AB_hydrolase_fold"/>
</dbReference>
<protein>
    <recommendedName>
        <fullName evidence="4">Polyhydroxybutyrate depolymerase</fullName>
    </recommendedName>
</protein>
<keyword evidence="3" id="KW-1185">Reference proteome</keyword>
<proteinExistence type="predicted"/>
<evidence type="ECO:0008006" key="4">
    <source>
        <dbReference type="Google" id="ProtNLM"/>
    </source>
</evidence>
<dbReference type="InterPro" id="IPR050955">
    <property type="entry name" value="Plant_Biomass_Hydrol_Est"/>
</dbReference>
<accession>A0A1L7CUJ9</accession>
<dbReference type="PANTHER" id="PTHR43037">
    <property type="entry name" value="UNNAMED PRODUCT-RELATED"/>
    <property type="match status" value="1"/>
</dbReference>
<dbReference type="SUPFAM" id="SSF53474">
    <property type="entry name" value="alpha/beta-Hydrolases"/>
    <property type="match status" value="1"/>
</dbReference>
<dbReference type="PANTHER" id="PTHR43037:SF1">
    <property type="entry name" value="BLL1128 PROTEIN"/>
    <property type="match status" value="1"/>
</dbReference>
<dbReference type="Proteomes" id="UP000185434">
    <property type="component" value="Chromosome"/>
</dbReference>
<dbReference type="EMBL" id="CP009247">
    <property type="protein sequence ID" value="APT89539.1"/>
    <property type="molecule type" value="Genomic_DNA"/>
</dbReference>